<protein>
    <submittedName>
        <fullName evidence="1">Macaca fascicularis brain cDNA clone: QflA-19487, similar to human ubiquitination factor E4B (UFD2 homolog, yeast) (UBE4B), mRNA, RefSeq: NM_006048.2</fullName>
    </submittedName>
</protein>
<evidence type="ECO:0000313" key="1">
    <source>
        <dbReference type="EMBL" id="BAE89831.1"/>
    </source>
</evidence>
<dbReference type="EMBL" id="AB172769">
    <property type="protein sequence ID" value="BAE89831.1"/>
    <property type="molecule type" value="mRNA"/>
</dbReference>
<sequence>MVSHVRKACPRWMWIQELKTWRLMKMIEEKNGASVIRSLPRALKCLKSRPYSWSVRSSVSLGRTGTEMSSFFLLFLHSLSRTQKKCSPILRT</sequence>
<name>I7GN53_MACFA</name>
<organism evidence="1">
    <name type="scientific">Macaca fascicularis</name>
    <name type="common">Crab-eating macaque</name>
    <name type="synonym">Cynomolgus monkey</name>
    <dbReference type="NCBI Taxonomy" id="9541"/>
    <lineage>
        <taxon>Eukaryota</taxon>
        <taxon>Metazoa</taxon>
        <taxon>Chordata</taxon>
        <taxon>Craniata</taxon>
        <taxon>Vertebrata</taxon>
        <taxon>Euteleostomi</taxon>
        <taxon>Mammalia</taxon>
        <taxon>Eutheria</taxon>
        <taxon>Euarchontoglires</taxon>
        <taxon>Primates</taxon>
        <taxon>Haplorrhini</taxon>
        <taxon>Catarrhini</taxon>
        <taxon>Cercopithecidae</taxon>
        <taxon>Cercopithecinae</taxon>
        <taxon>Macaca</taxon>
    </lineage>
</organism>
<accession>I7GN53</accession>
<dbReference type="AlphaFoldDB" id="I7GN53"/>
<reference evidence="1" key="1">
    <citation type="journal article" date="2007" name="PLoS Biol.">
        <title>Rate of evolution in brain-expressed genes in humans and other primates.</title>
        <authorList>
            <person name="Wang H.-Y."/>
            <person name="Chien H.-C."/>
            <person name="Osada N."/>
            <person name="Hashimoto K."/>
            <person name="Sugano S."/>
            <person name="Gojobori T."/>
            <person name="Chou C.-K."/>
            <person name="Tsai S.-F."/>
            <person name="Wu C.-I."/>
            <person name="Shen C.-K.J."/>
        </authorList>
    </citation>
    <scope>NUCLEOTIDE SEQUENCE</scope>
</reference>
<proteinExistence type="evidence at transcript level"/>